<keyword evidence="4 5" id="KW-0472">Membrane</keyword>
<dbReference type="InterPro" id="IPR002781">
    <property type="entry name" value="TM_pro_TauE-like"/>
</dbReference>
<feature type="transmembrane region" description="Helical" evidence="5">
    <location>
        <begin position="49"/>
        <end position="68"/>
    </location>
</feature>
<dbReference type="EMBL" id="CP021886">
    <property type="protein sequence ID" value="AWI33793.1"/>
    <property type="molecule type" value="Genomic_DNA"/>
</dbReference>
<feature type="transmembrane region" description="Helical" evidence="5">
    <location>
        <begin position="12"/>
        <end position="37"/>
    </location>
</feature>
<evidence type="ECO:0000256" key="5">
    <source>
        <dbReference type="RuleBase" id="RU363041"/>
    </source>
</evidence>
<organism evidence="6 7">
    <name type="scientific">Helicobacter apodemus</name>
    <dbReference type="NCBI Taxonomy" id="135569"/>
    <lineage>
        <taxon>Bacteria</taxon>
        <taxon>Pseudomonadati</taxon>
        <taxon>Campylobacterota</taxon>
        <taxon>Epsilonproteobacteria</taxon>
        <taxon>Campylobacterales</taxon>
        <taxon>Helicobacteraceae</taxon>
        <taxon>Helicobacter</taxon>
    </lineage>
</organism>
<dbReference type="AlphaFoldDB" id="A0A2U8FCA0"/>
<dbReference type="KEGG" id="had:CDV25_02710"/>
<keyword evidence="3 5" id="KW-1133">Transmembrane helix</keyword>
<name>A0A2U8FCA0_9HELI</name>
<feature type="transmembrane region" description="Helical" evidence="5">
    <location>
        <begin position="180"/>
        <end position="205"/>
    </location>
</feature>
<dbReference type="RefSeq" id="WP_108910666.1">
    <property type="nucleotide sequence ID" value="NZ_CP021886.1"/>
</dbReference>
<evidence type="ECO:0000256" key="4">
    <source>
        <dbReference type="ARBA" id="ARBA00023136"/>
    </source>
</evidence>
<accession>A0A2U8FCA0</accession>
<feature type="transmembrane region" description="Helical" evidence="5">
    <location>
        <begin position="142"/>
        <end position="173"/>
    </location>
</feature>
<dbReference type="Proteomes" id="UP000244890">
    <property type="component" value="Chromosome"/>
</dbReference>
<dbReference type="Pfam" id="PF01925">
    <property type="entry name" value="TauE"/>
    <property type="match status" value="1"/>
</dbReference>
<dbReference type="GO" id="GO:0005886">
    <property type="term" value="C:plasma membrane"/>
    <property type="evidence" value="ECO:0007669"/>
    <property type="project" value="UniProtKB-SubCell"/>
</dbReference>
<evidence type="ECO:0000313" key="7">
    <source>
        <dbReference type="Proteomes" id="UP000244890"/>
    </source>
</evidence>
<dbReference type="InterPro" id="IPR051598">
    <property type="entry name" value="TSUP/Inactive_protease-like"/>
</dbReference>
<feature type="transmembrane region" description="Helical" evidence="5">
    <location>
        <begin position="238"/>
        <end position="256"/>
    </location>
</feature>
<feature type="transmembrane region" description="Helical" evidence="5">
    <location>
        <begin position="80"/>
        <end position="98"/>
    </location>
</feature>
<evidence type="ECO:0000256" key="1">
    <source>
        <dbReference type="ARBA" id="ARBA00004141"/>
    </source>
</evidence>
<keyword evidence="5" id="KW-1003">Cell membrane</keyword>
<keyword evidence="2 5" id="KW-0812">Transmembrane</keyword>
<evidence type="ECO:0000256" key="3">
    <source>
        <dbReference type="ARBA" id="ARBA00022989"/>
    </source>
</evidence>
<dbReference type="PANTHER" id="PTHR43701:SF2">
    <property type="entry name" value="MEMBRANE TRANSPORTER PROTEIN YJNA-RELATED"/>
    <property type="match status" value="1"/>
</dbReference>
<comment type="similarity">
    <text evidence="5">Belongs to the 4-toluene sulfonate uptake permease (TSUP) (TC 2.A.102) family.</text>
</comment>
<evidence type="ECO:0000313" key="6">
    <source>
        <dbReference type="EMBL" id="AWI33793.1"/>
    </source>
</evidence>
<proteinExistence type="inferred from homology"/>
<dbReference type="OrthoDB" id="5329774at2"/>
<gene>
    <name evidence="6" type="ORF">CDV25_02710</name>
</gene>
<reference evidence="6 7" key="1">
    <citation type="submission" date="2017-06" db="EMBL/GenBank/DDBJ databases">
        <title>Complete genome of Helicobacter apodemus.</title>
        <authorList>
            <person name="Cho S."/>
        </authorList>
    </citation>
    <scope>NUCLEOTIDE SEQUENCE [LARGE SCALE GENOMIC DNA]</scope>
    <source>
        <strain evidence="7">SNUVETPUB-15-01</strain>
    </source>
</reference>
<feature type="transmembrane region" description="Helical" evidence="5">
    <location>
        <begin position="105"/>
        <end position="122"/>
    </location>
</feature>
<evidence type="ECO:0000256" key="2">
    <source>
        <dbReference type="ARBA" id="ARBA00022692"/>
    </source>
</evidence>
<protein>
    <recommendedName>
        <fullName evidence="5">Probable membrane transporter protein</fullName>
    </recommendedName>
</protein>
<feature type="transmembrane region" description="Helical" evidence="5">
    <location>
        <begin position="211"/>
        <end position="231"/>
    </location>
</feature>
<sequence length="266" mass="29199">MEILAFEPLAIIILAVIGIFTGVIAGCFGIGGGAIVVPMMVLLGNDIKIAIGISIMQMIFSSFYGTYINYKQSYLDFKDGFYVGIGGFFGAAFSGVILDRVSSDIISAVFILFLLYNLFKLFKINAYGEEAKIHNPLKSKFFLVGCGILVGIFAISLGIGGGMILTPLLAYYLGYSSKKIIPIALFFIIFSSLSGFISLSMHGYVDYKQGFIVGIASLIGVRIGIWILNIMDAKRHKYLLVILYIAVLSVMFQEVFDNFKYLFDNS</sequence>
<comment type="subcellular location">
    <subcellularLocation>
        <location evidence="5">Cell membrane</location>
        <topology evidence="5">Multi-pass membrane protein</topology>
    </subcellularLocation>
    <subcellularLocation>
        <location evidence="1">Membrane</location>
        <topology evidence="1">Multi-pass membrane protein</topology>
    </subcellularLocation>
</comment>
<dbReference type="PANTHER" id="PTHR43701">
    <property type="entry name" value="MEMBRANE TRANSPORTER PROTEIN MJ0441-RELATED"/>
    <property type="match status" value="1"/>
</dbReference>